<keyword evidence="3" id="KW-1185">Reference proteome</keyword>
<keyword evidence="1" id="KW-0812">Transmembrane</keyword>
<name>A0A939HDL6_9MICC</name>
<feature type="transmembrane region" description="Helical" evidence="1">
    <location>
        <begin position="151"/>
        <end position="171"/>
    </location>
</feature>
<evidence type="ECO:0000256" key="1">
    <source>
        <dbReference type="SAM" id="Phobius"/>
    </source>
</evidence>
<feature type="transmembrane region" description="Helical" evidence="1">
    <location>
        <begin position="17"/>
        <end position="50"/>
    </location>
</feature>
<evidence type="ECO:0000313" key="3">
    <source>
        <dbReference type="Proteomes" id="UP000664164"/>
    </source>
</evidence>
<dbReference type="Proteomes" id="UP000664164">
    <property type="component" value="Unassembled WGS sequence"/>
</dbReference>
<keyword evidence="1" id="KW-0472">Membrane</keyword>
<dbReference type="AlphaFoldDB" id="A0A939HDL6"/>
<accession>A0A939HDL6</accession>
<protein>
    <submittedName>
        <fullName evidence="2">HdeD family acid-resistance protein</fullName>
    </submittedName>
</protein>
<reference evidence="2" key="1">
    <citation type="submission" date="2021-03" db="EMBL/GenBank/DDBJ databases">
        <title>A new species, PO-11, isolated from a karst cave deposit.</title>
        <authorList>
            <person name="Zhaoxiaoyong W."/>
        </authorList>
    </citation>
    <scope>NUCLEOTIDE SEQUENCE</scope>
    <source>
        <strain evidence="2">PO-11</strain>
    </source>
</reference>
<dbReference type="EMBL" id="JAFNLL010000032">
    <property type="protein sequence ID" value="MBO1268967.1"/>
    <property type="molecule type" value="Genomic_DNA"/>
</dbReference>
<comment type="caution">
    <text evidence="2">The sequence shown here is derived from an EMBL/GenBank/DDBJ whole genome shotgun (WGS) entry which is preliminary data.</text>
</comment>
<dbReference type="InterPro" id="IPR052712">
    <property type="entry name" value="Acid_resist_chaperone_HdeD"/>
</dbReference>
<dbReference type="RefSeq" id="WP_207616829.1">
    <property type="nucleotide sequence ID" value="NZ_JAFNLL010000032.1"/>
</dbReference>
<evidence type="ECO:0000313" key="2">
    <source>
        <dbReference type="EMBL" id="MBO1268967.1"/>
    </source>
</evidence>
<keyword evidence="1" id="KW-1133">Transmembrane helix</keyword>
<dbReference type="PANTHER" id="PTHR34989:SF1">
    <property type="entry name" value="PROTEIN HDED"/>
    <property type="match status" value="1"/>
</dbReference>
<gene>
    <name evidence="2" type="ORF">J1902_13475</name>
</gene>
<dbReference type="InterPro" id="IPR005325">
    <property type="entry name" value="DUF308_memb"/>
</dbReference>
<organism evidence="2 3">
    <name type="scientific">Arthrobacter cavernae</name>
    <dbReference type="NCBI Taxonomy" id="2817681"/>
    <lineage>
        <taxon>Bacteria</taxon>
        <taxon>Bacillati</taxon>
        <taxon>Actinomycetota</taxon>
        <taxon>Actinomycetes</taxon>
        <taxon>Micrococcales</taxon>
        <taxon>Micrococcaceae</taxon>
        <taxon>Arthrobacter</taxon>
    </lineage>
</organism>
<proteinExistence type="predicted"/>
<dbReference type="Pfam" id="PF03729">
    <property type="entry name" value="DUF308"/>
    <property type="match status" value="2"/>
</dbReference>
<feature type="transmembrane region" description="Helical" evidence="1">
    <location>
        <begin position="129"/>
        <end position="145"/>
    </location>
</feature>
<dbReference type="GO" id="GO:0005886">
    <property type="term" value="C:plasma membrane"/>
    <property type="evidence" value="ECO:0007669"/>
    <property type="project" value="TreeGrafter"/>
</dbReference>
<dbReference type="PANTHER" id="PTHR34989">
    <property type="entry name" value="PROTEIN HDED"/>
    <property type="match status" value="1"/>
</dbReference>
<feature type="transmembrane region" description="Helical" evidence="1">
    <location>
        <begin position="95"/>
        <end position="117"/>
    </location>
</feature>
<sequence>MSGTSGRKPFKHSGTALLFRGVLAIALGLLVASLPVATVFGLVYVFGIYAITDGLTDMAHYFYDPSRHSRWSMAGGSVSVAAGLVAVSWPGITAVALTFLVGSWALVLGVSQIMLAVEARGEAEAWGTLLLTGLVTALFGVVLVFNPGAGIVSLAWLLATFAAVAGLLLIVSGVKLRRHATSSVLPAH</sequence>